<organism evidence="2 3">
    <name type="scientific">Eiseniibacteriota bacterium</name>
    <dbReference type="NCBI Taxonomy" id="2212470"/>
    <lineage>
        <taxon>Bacteria</taxon>
        <taxon>Candidatus Eiseniibacteriota</taxon>
    </lineage>
</organism>
<gene>
    <name evidence="2" type="ORF">KDA27_09330</name>
</gene>
<dbReference type="SUPFAM" id="SSF63829">
    <property type="entry name" value="Calcium-dependent phosphotriesterase"/>
    <property type="match status" value="1"/>
</dbReference>
<feature type="compositionally biased region" description="Basic and acidic residues" evidence="1">
    <location>
        <begin position="290"/>
        <end position="300"/>
    </location>
</feature>
<feature type="region of interest" description="Disordered" evidence="1">
    <location>
        <begin position="277"/>
        <end position="300"/>
    </location>
</feature>
<evidence type="ECO:0000256" key="1">
    <source>
        <dbReference type="SAM" id="MobiDB-lite"/>
    </source>
</evidence>
<accession>A0A956SD25</accession>
<dbReference type="EMBL" id="JAGQHS010000038">
    <property type="protein sequence ID" value="MCA9755990.1"/>
    <property type="molecule type" value="Genomic_DNA"/>
</dbReference>
<proteinExistence type="predicted"/>
<name>A0A956SD25_UNCEI</name>
<reference evidence="2" key="1">
    <citation type="submission" date="2020-04" db="EMBL/GenBank/DDBJ databases">
        <authorList>
            <person name="Zhang T."/>
        </authorList>
    </citation>
    <scope>NUCLEOTIDE SEQUENCE</scope>
    <source>
        <strain evidence="2">HKST-UBA02</strain>
    </source>
</reference>
<evidence type="ECO:0008006" key="4">
    <source>
        <dbReference type="Google" id="ProtNLM"/>
    </source>
</evidence>
<reference evidence="2" key="2">
    <citation type="journal article" date="2021" name="Microbiome">
        <title>Successional dynamics and alternative stable states in a saline activated sludge microbial community over 9 years.</title>
        <authorList>
            <person name="Wang Y."/>
            <person name="Ye J."/>
            <person name="Ju F."/>
            <person name="Liu L."/>
            <person name="Boyd J.A."/>
            <person name="Deng Y."/>
            <person name="Parks D.H."/>
            <person name="Jiang X."/>
            <person name="Yin X."/>
            <person name="Woodcroft B.J."/>
            <person name="Tyson G.W."/>
            <person name="Hugenholtz P."/>
            <person name="Polz M.F."/>
            <person name="Zhang T."/>
        </authorList>
    </citation>
    <scope>NUCLEOTIDE SEQUENCE</scope>
    <source>
        <strain evidence="2">HKST-UBA02</strain>
    </source>
</reference>
<dbReference type="InterPro" id="IPR011042">
    <property type="entry name" value="6-blade_b-propeller_TolB-like"/>
</dbReference>
<evidence type="ECO:0000313" key="3">
    <source>
        <dbReference type="Proteomes" id="UP000739538"/>
    </source>
</evidence>
<evidence type="ECO:0000313" key="2">
    <source>
        <dbReference type="EMBL" id="MCA9755990.1"/>
    </source>
</evidence>
<protein>
    <recommendedName>
        <fullName evidence="4">SMP-30/Gluconolactonase/LRE-like region domain-containing protein</fullName>
    </recommendedName>
</protein>
<dbReference type="AlphaFoldDB" id="A0A956SD25"/>
<dbReference type="Gene3D" id="2.120.10.30">
    <property type="entry name" value="TolB, C-terminal domain"/>
    <property type="match status" value="1"/>
</dbReference>
<comment type="caution">
    <text evidence="2">The sequence shown here is derived from an EMBL/GenBank/DDBJ whole genome shotgun (WGS) entry which is preliminary data.</text>
</comment>
<dbReference type="Proteomes" id="UP000739538">
    <property type="component" value="Unassembled WGS sequence"/>
</dbReference>
<sequence>MSPPSPVRDDQRLASSSFGPSSFAPIRLVFDGFGVLYALDADSDRIHRLSPEGHWDDFGIGDQGGARFPSLRALQVRGPDLFALDSGEAVLYRMSLDGRLRARIPLVGPEGPLDAVDFLVDKSGELWVLDRAGSRLLKFGRNGEFLVDLAAGGAGADRLVAPTRLALDPEGGVYVLEPGARRVRRFSRQGELLGAIAYADAPTGSAVADLVVTRDALVLVDSKGRWIRSSDRNGTNATVTPIDVGDIAGGALSPDGVLYLAAPDPGRIVRLRPPEARARTLHPGELPPDPGHDDAPREGH</sequence>